<gene>
    <name evidence="1" type="primary">yihX_1</name>
    <name evidence="1" type="ORF">SMSP2_01258</name>
</gene>
<dbReference type="SFLD" id="SFLDS00003">
    <property type="entry name" value="Haloacid_Dehalogenase"/>
    <property type="match status" value="1"/>
</dbReference>
<dbReference type="SFLD" id="SFLDG01129">
    <property type="entry name" value="C1.5:_HAD__Beta-PGM__Phosphata"/>
    <property type="match status" value="1"/>
</dbReference>
<dbReference type="Proteomes" id="UP000188181">
    <property type="component" value="Chromosome"/>
</dbReference>
<dbReference type="GO" id="GO:0016787">
    <property type="term" value="F:hydrolase activity"/>
    <property type="evidence" value="ECO:0007669"/>
    <property type="project" value="UniProtKB-KW"/>
</dbReference>
<dbReference type="NCBIfam" id="TIGR01509">
    <property type="entry name" value="HAD-SF-IA-v3"/>
    <property type="match status" value="1"/>
</dbReference>
<evidence type="ECO:0000313" key="1">
    <source>
        <dbReference type="EMBL" id="AQQ70896.1"/>
    </source>
</evidence>
<accession>A0A1Q2MDW7</accession>
<dbReference type="STRING" id="1851148.SMSP2_01258"/>
<keyword evidence="1" id="KW-0378">Hydrolase</keyword>
<evidence type="ECO:0000313" key="2">
    <source>
        <dbReference type="Proteomes" id="UP000188181"/>
    </source>
</evidence>
<dbReference type="Gene3D" id="3.40.50.1000">
    <property type="entry name" value="HAD superfamily/HAD-like"/>
    <property type="match status" value="1"/>
</dbReference>
<reference evidence="2" key="1">
    <citation type="submission" date="2017-02" db="EMBL/GenBank/DDBJ databases">
        <title>Comparative genomics and description of representatives of a novel lineage of planctomycetes thriving in anoxic sediments.</title>
        <authorList>
            <person name="Spring S."/>
            <person name="Bunk B."/>
            <person name="Sproer C."/>
        </authorList>
    </citation>
    <scope>NUCLEOTIDE SEQUENCE [LARGE SCALE GENOMIC DNA]</scope>
    <source>
        <strain evidence="2">SM-Chi-D1</strain>
    </source>
</reference>
<dbReference type="KEGG" id="pbas:SMSP2_01258"/>
<dbReference type="InterPro" id="IPR023198">
    <property type="entry name" value="PGP-like_dom2"/>
</dbReference>
<dbReference type="SUPFAM" id="SSF56784">
    <property type="entry name" value="HAD-like"/>
    <property type="match status" value="1"/>
</dbReference>
<dbReference type="OrthoDB" id="9797415at2"/>
<dbReference type="InterPro" id="IPR036412">
    <property type="entry name" value="HAD-like_sf"/>
</dbReference>
<dbReference type="PANTHER" id="PTHR43611:SF3">
    <property type="entry name" value="FLAVIN MONONUCLEOTIDE HYDROLASE 1, CHLOROPLATIC"/>
    <property type="match status" value="1"/>
</dbReference>
<dbReference type="Pfam" id="PF00702">
    <property type="entry name" value="Hydrolase"/>
    <property type="match status" value="1"/>
</dbReference>
<name>A0A1Q2MDW7_9BACT</name>
<dbReference type="InterPro" id="IPR023214">
    <property type="entry name" value="HAD_sf"/>
</dbReference>
<proteinExistence type="predicted"/>
<keyword evidence="2" id="KW-1185">Reference proteome</keyword>
<dbReference type="InterPro" id="IPR006439">
    <property type="entry name" value="HAD-SF_hydro_IA"/>
</dbReference>
<dbReference type="AlphaFoldDB" id="A0A1Q2MDW7"/>
<dbReference type="Gene3D" id="1.10.150.240">
    <property type="entry name" value="Putative phosphatase, domain 2"/>
    <property type="match status" value="1"/>
</dbReference>
<sequence>MKDSKTDIEAVIFDLGRVLVDIDTSRGIFRFFSELLAGDDGLLMHKLMHHKVIREYNTGRLTPNEFYKKVRGEFSLDLDFETFSGLWCDIFLPMPGMEGLVYDLKNKTALGLLSDTDPLHWNHLRSTYPHVAAIDKPTLSYEIGFGKPEKQCYLAAAANVGKPPEKCLFIDDLPANVEGAIATGMKSVQFQSAEQIRCVLEDYRIL</sequence>
<protein>
    <submittedName>
        <fullName evidence="1">Alpha-D-glucose-1-phosphate phosphatase YihX</fullName>
        <ecNumber evidence="1">3.1.3.-</ecNumber>
    </submittedName>
</protein>
<dbReference type="CDD" id="cd02603">
    <property type="entry name" value="HAD_sEH-N_like"/>
    <property type="match status" value="1"/>
</dbReference>
<organism evidence="1 2">
    <name type="scientific">Limihaloglobus sulfuriphilus</name>
    <dbReference type="NCBI Taxonomy" id="1851148"/>
    <lineage>
        <taxon>Bacteria</taxon>
        <taxon>Pseudomonadati</taxon>
        <taxon>Planctomycetota</taxon>
        <taxon>Phycisphaerae</taxon>
        <taxon>Sedimentisphaerales</taxon>
        <taxon>Sedimentisphaeraceae</taxon>
        <taxon>Limihaloglobus</taxon>
    </lineage>
</organism>
<dbReference type="EMBL" id="CP019646">
    <property type="protein sequence ID" value="AQQ70896.1"/>
    <property type="molecule type" value="Genomic_DNA"/>
</dbReference>
<dbReference type="RefSeq" id="WP_146683128.1">
    <property type="nucleotide sequence ID" value="NZ_CP019646.1"/>
</dbReference>
<dbReference type="EC" id="3.1.3.-" evidence="1"/>
<dbReference type="PANTHER" id="PTHR43611">
    <property type="entry name" value="ALPHA-D-GLUCOSE 1-PHOSPHATE PHOSPHATASE"/>
    <property type="match status" value="1"/>
</dbReference>